<dbReference type="Gene3D" id="3.90.1680.10">
    <property type="entry name" value="SOS response associated peptidase-like"/>
    <property type="match status" value="1"/>
</dbReference>
<dbReference type="PANTHER" id="PTHR13604:SF0">
    <property type="entry name" value="ABASIC SITE PROCESSING PROTEIN HMCES"/>
    <property type="match status" value="1"/>
</dbReference>
<evidence type="ECO:0000256" key="5">
    <source>
        <dbReference type="ARBA" id="ARBA00023124"/>
    </source>
</evidence>
<keyword evidence="3" id="KW-0227">DNA damage</keyword>
<dbReference type="Proteomes" id="UP000246077">
    <property type="component" value="Unassembled WGS sequence"/>
</dbReference>
<keyword evidence="7" id="KW-0456">Lyase</keyword>
<dbReference type="GO" id="GO:0106300">
    <property type="term" value="P:protein-DNA covalent cross-linking repair"/>
    <property type="evidence" value="ECO:0007669"/>
    <property type="project" value="InterPro"/>
</dbReference>
<dbReference type="EC" id="3.4.-.-" evidence="8"/>
<evidence type="ECO:0000313" key="10">
    <source>
        <dbReference type="Proteomes" id="UP000246077"/>
    </source>
</evidence>
<evidence type="ECO:0000256" key="7">
    <source>
        <dbReference type="ARBA" id="ARBA00023239"/>
    </source>
</evidence>
<dbReference type="InterPro" id="IPR036590">
    <property type="entry name" value="SRAP-like"/>
</dbReference>
<keyword evidence="2 8" id="KW-0645">Protease</keyword>
<dbReference type="Pfam" id="PF02586">
    <property type="entry name" value="SRAP"/>
    <property type="match status" value="1"/>
</dbReference>
<evidence type="ECO:0000256" key="4">
    <source>
        <dbReference type="ARBA" id="ARBA00022801"/>
    </source>
</evidence>
<evidence type="ECO:0000256" key="1">
    <source>
        <dbReference type="ARBA" id="ARBA00008136"/>
    </source>
</evidence>
<keyword evidence="6" id="KW-0238">DNA-binding</keyword>
<name>A0A317E6J1_9PROT</name>
<gene>
    <name evidence="9" type="ORF">DKG75_07625</name>
</gene>
<dbReference type="OrthoDB" id="9782620at2"/>
<dbReference type="EMBL" id="QGLF01000002">
    <property type="protein sequence ID" value="PWR21846.1"/>
    <property type="molecule type" value="Genomic_DNA"/>
</dbReference>
<accession>A0A317E6J1</accession>
<evidence type="ECO:0000256" key="3">
    <source>
        <dbReference type="ARBA" id="ARBA00022763"/>
    </source>
</evidence>
<evidence type="ECO:0000256" key="8">
    <source>
        <dbReference type="RuleBase" id="RU364100"/>
    </source>
</evidence>
<evidence type="ECO:0000313" key="9">
    <source>
        <dbReference type="EMBL" id="PWR21846.1"/>
    </source>
</evidence>
<dbReference type="GO" id="GO:0016829">
    <property type="term" value="F:lyase activity"/>
    <property type="evidence" value="ECO:0007669"/>
    <property type="project" value="UniProtKB-KW"/>
</dbReference>
<dbReference type="RefSeq" id="WP_109920490.1">
    <property type="nucleotide sequence ID" value="NZ_QGLF01000002.1"/>
</dbReference>
<protein>
    <recommendedName>
        <fullName evidence="8">Abasic site processing protein</fullName>
        <ecNumber evidence="8">3.4.-.-</ecNumber>
    </recommendedName>
</protein>
<comment type="caution">
    <text evidence="9">The sequence shown here is derived from an EMBL/GenBank/DDBJ whole genome shotgun (WGS) entry which is preliminary data.</text>
</comment>
<keyword evidence="10" id="KW-1185">Reference proteome</keyword>
<dbReference type="InterPro" id="IPR003738">
    <property type="entry name" value="SRAP"/>
</dbReference>
<dbReference type="PANTHER" id="PTHR13604">
    <property type="entry name" value="DC12-RELATED"/>
    <property type="match status" value="1"/>
</dbReference>
<evidence type="ECO:0000256" key="6">
    <source>
        <dbReference type="ARBA" id="ARBA00023125"/>
    </source>
</evidence>
<keyword evidence="5" id="KW-0190">Covalent protein-DNA linkage</keyword>
<sequence>MCGRYTIRQDWRRLHDLYRLTTDADVAPAGLAPSFNAAPGQALPIVGERGARRSLILSRWGMIPPWATGPSDGRLTTINARAETLETSKLYGPCWHGRRCLVPADGWYEWRQIGKGKQPHFIARADGAPFAFAGLWSLWRGADGAPVVSHTIVTTVATPALAGLHERMPVVLDPGDYDDWLHAAVPPRPLLRAHDGPWREWPVSPRVGKVAENDAGLVEETAAAVLF</sequence>
<organism evidence="9 10">
    <name type="scientific">Zavarzinia compransoris</name>
    <dbReference type="NCBI Taxonomy" id="1264899"/>
    <lineage>
        <taxon>Bacteria</taxon>
        <taxon>Pseudomonadati</taxon>
        <taxon>Pseudomonadota</taxon>
        <taxon>Alphaproteobacteria</taxon>
        <taxon>Rhodospirillales</taxon>
        <taxon>Zavarziniaceae</taxon>
        <taxon>Zavarzinia</taxon>
    </lineage>
</organism>
<proteinExistence type="inferred from homology"/>
<dbReference type="AlphaFoldDB" id="A0A317E6J1"/>
<comment type="similarity">
    <text evidence="1 8">Belongs to the SOS response-associated peptidase family.</text>
</comment>
<keyword evidence="4 8" id="KW-0378">Hydrolase</keyword>
<evidence type="ECO:0000256" key="2">
    <source>
        <dbReference type="ARBA" id="ARBA00022670"/>
    </source>
</evidence>
<dbReference type="GO" id="GO:0003697">
    <property type="term" value="F:single-stranded DNA binding"/>
    <property type="evidence" value="ECO:0007669"/>
    <property type="project" value="InterPro"/>
</dbReference>
<dbReference type="GO" id="GO:0006508">
    <property type="term" value="P:proteolysis"/>
    <property type="evidence" value="ECO:0007669"/>
    <property type="project" value="UniProtKB-KW"/>
</dbReference>
<reference evidence="10" key="1">
    <citation type="submission" date="2018-05" db="EMBL/GenBank/DDBJ databases">
        <title>Zavarzinia sp. HR-AS.</title>
        <authorList>
            <person name="Lee Y."/>
            <person name="Jeon C.O."/>
        </authorList>
    </citation>
    <scope>NUCLEOTIDE SEQUENCE [LARGE SCALE GENOMIC DNA]</scope>
    <source>
        <strain evidence="10">DSM 1231</strain>
    </source>
</reference>
<dbReference type="GO" id="GO:0008233">
    <property type="term" value="F:peptidase activity"/>
    <property type="evidence" value="ECO:0007669"/>
    <property type="project" value="UniProtKB-KW"/>
</dbReference>
<dbReference type="SUPFAM" id="SSF143081">
    <property type="entry name" value="BB1717-like"/>
    <property type="match status" value="1"/>
</dbReference>